<evidence type="ECO:0000313" key="2">
    <source>
        <dbReference type="EMBL" id="CUS37969.1"/>
    </source>
</evidence>
<feature type="transmembrane region" description="Helical" evidence="1">
    <location>
        <begin position="178"/>
        <end position="204"/>
    </location>
</feature>
<dbReference type="Proteomes" id="UP000198736">
    <property type="component" value="Unassembled WGS sequence"/>
</dbReference>
<protein>
    <submittedName>
        <fullName evidence="2">Putative Nickel/cobalt efflux system RcnA</fullName>
    </submittedName>
</protein>
<dbReference type="RefSeq" id="WP_090899760.1">
    <property type="nucleotide sequence ID" value="NZ_CZPZ01000031.1"/>
</dbReference>
<keyword evidence="3" id="KW-1185">Reference proteome</keyword>
<dbReference type="AlphaFoldDB" id="A0A0S4LK57"/>
<evidence type="ECO:0000313" key="3">
    <source>
        <dbReference type="Proteomes" id="UP000198736"/>
    </source>
</evidence>
<gene>
    <name evidence="2" type="ORF">COMA2_40122</name>
</gene>
<accession>A0A0S4LK57</accession>
<dbReference type="PANTHER" id="PTHR33876">
    <property type="entry name" value="UNNAMED PRODUCT"/>
    <property type="match status" value="1"/>
</dbReference>
<feature type="transmembrane region" description="Helical" evidence="1">
    <location>
        <begin position="216"/>
        <end position="237"/>
    </location>
</feature>
<dbReference type="OrthoDB" id="9811044at2"/>
<dbReference type="STRING" id="1742973.COMA2_40122"/>
<proteinExistence type="predicted"/>
<dbReference type="EMBL" id="CZPZ01000031">
    <property type="protein sequence ID" value="CUS37969.1"/>
    <property type="molecule type" value="Genomic_DNA"/>
</dbReference>
<feature type="transmembrane region" description="Helical" evidence="1">
    <location>
        <begin position="152"/>
        <end position="172"/>
    </location>
</feature>
<dbReference type="InterPro" id="IPR052776">
    <property type="entry name" value="Chloro_ReproSupport/MetalTrans"/>
</dbReference>
<dbReference type="PANTHER" id="PTHR33876:SF4">
    <property type="entry name" value="CHLOROPLAST PROTEIN FOR GROWTH AND FERTILITY 2"/>
    <property type="match status" value="1"/>
</dbReference>
<keyword evidence="1" id="KW-0812">Transmembrane</keyword>
<name>A0A0S4LK57_9BACT</name>
<keyword evidence="1" id="KW-1133">Transmembrane helix</keyword>
<feature type="transmembrane region" description="Helical" evidence="1">
    <location>
        <begin position="93"/>
        <end position="111"/>
    </location>
</feature>
<reference evidence="3" key="1">
    <citation type="submission" date="2015-10" db="EMBL/GenBank/DDBJ databases">
        <authorList>
            <person name="Luecker S."/>
            <person name="Luecker S."/>
        </authorList>
    </citation>
    <scope>NUCLEOTIDE SEQUENCE [LARGE SCALE GENOMIC DNA]</scope>
</reference>
<evidence type="ECO:0000256" key="1">
    <source>
        <dbReference type="SAM" id="Phobius"/>
    </source>
</evidence>
<feature type="transmembrane region" description="Helical" evidence="1">
    <location>
        <begin position="58"/>
        <end position="81"/>
    </location>
</feature>
<organism evidence="2 3">
    <name type="scientific">Candidatus Nitrospira nitrificans</name>
    <dbReference type="NCBI Taxonomy" id="1742973"/>
    <lineage>
        <taxon>Bacteria</taxon>
        <taxon>Pseudomonadati</taxon>
        <taxon>Nitrospirota</taxon>
        <taxon>Nitrospiria</taxon>
        <taxon>Nitrospirales</taxon>
        <taxon>Nitrospiraceae</taxon>
        <taxon>Nitrospira</taxon>
    </lineage>
</organism>
<sequence length="246" mass="26350">MEASTSMLDFWTPDADLVTLLGIGFLLGLRHALDTDHLAAVSTVLAERPSFLASGAVGLWWGTGHTLTLLLVGSIVLAWGLHIPAGFEVMAESGVGMLLIVLGGSLALKLYRERWHVHSHDHDGQPHVHLHSHRQQRDHRHRHWMTDAVRPLCIGMVHGLAGSAALMLMILATTTTMAGGLVAILVFGVGSIIGMMVIGVTMSVPVIYSRSMSQRLFVGIQGCASLASVLVGVWMLAKLSPSILGH</sequence>
<keyword evidence="1" id="KW-0472">Membrane</keyword>